<dbReference type="OrthoDB" id="9802264at2"/>
<sequence>MNNCIIRIKDISKRFGKQQVLDKLTLDIEKNTMTSITGASGSGKTTLLNILGTLEKADEGQIMVDGSDITGFDKKAVCEYRNRMIGFVFQAFYLEPAFDVYRNIEVPLLIRNDKEDHKRRIEEMLSAVGLESKIHAKVHNLSGGEQQRVCIARALISKPKILLCDEPCGNLDSVNSSNIVKLLRKQTENGTTVIMVTHSHEDAECSDRIVTLCDGRIVDDEGMR</sequence>
<keyword evidence="2" id="KW-0813">Transport</keyword>
<dbReference type="PROSITE" id="PS50893">
    <property type="entry name" value="ABC_TRANSPORTER_2"/>
    <property type="match status" value="1"/>
</dbReference>
<dbReference type="GO" id="GO:0005524">
    <property type="term" value="F:ATP binding"/>
    <property type="evidence" value="ECO:0007669"/>
    <property type="project" value="UniProtKB-KW"/>
</dbReference>
<keyword evidence="3" id="KW-0547">Nucleotide-binding</keyword>
<dbReference type="SUPFAM" id="SSF52540">
    <property type="entry name" value="P-loop containing nucleoside triphosphate hydrolases"/>
    <property type="match status" value="1"/>
</dbReference>
<feature type="domain" description="ABC transporter" evidence="5">
    <location>
        <begin position="6"/>
        <end position="224"/>
    </location>
</feature>
<dbReference type="Proteomes" id="UP000004259">
    <property type="component" value="Unassembled WGS sequence"/>
</dbReference>
<name>E9SC43_RUMAL</name>
<dbReference type="PANTHER" id="PTHR42798">
    <property type="entry name" value="LIPOPROTEIN-RELEASING SYSTEM ATP-BINDING PROTEIN LOLD"/>
    <property type="match status" value="1"/>
</dbReference>
<dbReference type="eggNOG" id="COG1136">
    <property type="taxonomic scope" value="Bacteria"/>
</dbReference>
<dbReference type="GO" id="GO:0098796">
    <property type="term" value="C:membrane protein complex"/>
    <property type="evidence" value="ECO:0007669"/>
    <property type="project" value="UniProtKB-ARBA"/>
</dbReference>
<keyword evidence="4 6" id="KW-0067">ATP-binding</keyword>
<dbReference type="Pfam" id="PF00005">
    <property type="entry name" value="ABC_tran"/>
    <property type="match status" value="1"/>
</dbReference>
<gene>
    <name evidence="6" type="ORF">CUS_6860</name>
</gene>
<dbReference type="InterPro" id="IPR003439">
    <property type="entry name" value="ABC_transporter-like_ATP-bd"/>
</dbReference>
<dbReference type="PROSITE" id="PS00211">
    <property type="entry name" value="ABC_TRANSPORTER_1"/>
    <property type="match status" value="1"/>
</dbReference>
<keyword evidence="7" id="KW-1185">Reference proteome</keyword>
<evidence type="ECO:0000256" key="3">
    <source>
        <dbReference type="ARBA" id="ARBA00022741"/>
    </source>
</evidence>
<dbReference type="InterPro" id="IPR017871">
    <property type="entry name" value="ABC_transporter-like_CS"/>
</dbReference>
<comment type="similarity">
    <text evidence="1">Belongs to the ABC transporter superfamily.</text>
</comment>
<reference evidence="6 7" key="1">
    <citation type="submission" date="2011-02" db="EMBL/GenBank/DDBJ databases">
        <authorList>
            <person name="Nelson K.E."/>
            <person name="Sutton G."/>
            <person name="Torralba M."/>
            <person name="Durkin S."/>
            <person name="Harkins D."/>
            <person name="Montgomery R."/>
            <person name="Ziemer C."/>
            <person name="Klaassens E."/>
            <person name="Ocuiv P."/>
            <person name="Morrison M."/>
        </authorList>
    </citation>
    <scope>NUCLEOTIDE SEQUENCE [LARGE SCALE GENOMIC DNA]</scope>
    <source>
        <strain evidence="6 7">8</strain>
    </source>
</reference>
<dbReference type="Gene3D" id="3.40.50.300">
    <property type="entry name" value="P-loop containing nucleotide triphosphate hydrolases"/>
    <property type="match status" value="1"/>
</dbReference>
<dbReference type="PANTHER" id="PTHR42798:SF6">
    <property type="entry name" value="CELL DIVISION ATP-BINDING PROTEIN FTSE"/>
    <property type="match status" value="1"/>
</dbReference>
<dbReference type="CDD" id="cd03255">
    <property type="entry name" value="ABC_MJ0796_LolCDE_FtsE"/>
    <property type="match status" value="1"/>
</dbReference>
<dbReference type="InterPro" id="IPR027417">
    <property type="entry name" value="P-loop_NTPase"/>
</dbReference>
<dbReference type="STRING" id="246199.CUS_6860"/>
<protein>
    <submittedName>
        <fullName evidence="6">ABC transporter, ATP-binding protein</fullName>
    </submittedName>
</protein>
<dbReference type="GO" id="GO:0022857">
    <property type="term" value="F:transmembrane transporter activity"/>
    <property type="evidence" value="ECO:0007669"/>
    <property type="project" value="UniProtKB-ARBA"/>
</dbReference>
<evidence type="ECO:0000313" key="6">
    <source>
        <dbReference type="EMBL" id="EGC03119.1"/>
    </source>
</evidence>
<organism evidence="6 7">
    <name type="scientific">Ruminococcus albus 8</name>
    <dbReference type="NCBI Taxonomy" id="246199"/>
    <lineage>
        <taxon>Bacteria</taxon>
        <taxon>Bacillati</taxon>
        <taxon>Bacillota</taxon>
        <taxon>Clostridia</taxon>
        <taxon>Eubacteriales</taxon>
        <taxon>Oscillospiraceae</taxon>
        <taxon>Ruminococcus</taxon>
    </lineage>
</organism>
<accession>E9SC43</accession>
<evidence type="ECO:0000256" key="1">
    <source>
        <dbReference type="ARBA" id="ARBA00005417"/>
    </source>
</evidence>
<dbReference type="SMART" id="SM00382">
    <property type="entry name" value="AAA"/>
    <property type="match status" value="1"/>
</dbReference>
<evidence type="ECO:0000313" key="7">
    <source>
        <dbReference type="Proteomes" id="UP000004259"/>
    </source>
</evidence>
<evidence type="ECO:0000259" key="5">
    <source>
        <dbReference type="PROSITE" id="PS50893"/>
    </source>
</evidence>
<dbReference type="AlphaFoldDB" id="E9SC43"/>
<evidence type="ECO:0000256" key="2">
    <source>
        <dbReference type="ARBA" id="ARBA00022448"/>
    </source>
</evidence>
<dbReference type="GO" id="GO:0016887">
    <property type="term" value="F:ATP hydrolysis activity"/>
    <property type="evidence" value="ECO:0007669"/>
    <property type="project" value="InterPro"/>
</dbReference>
<evidence type="ECO:0000256" key="4">
    <source>
        <dbReference type="ARBA" id="ARBA00022840"/>
    </source>
</evidence>
<proteinExistence type="inferred from homology"/>
<dbReference type="InterPro" id="IPR017911">
    <property type="entry name" value="MacB-like_ATP-bd"/>
</dbReference>
<dbReference type="FunFam" id="3.40.50.300:FF:000032">
    <property type="entry name" value="Export ABC transporter ATP-binding protein"/>
    <property type="match status" value="1"/>
</dbReference>
<dbReference type="RefSeq" id="WP_002849210.1">
    <property type="nucleotide sequence ID" value="NZ_ADKM02000075.1"/>
</dbReference>
<comment type="caution">
    <text evidence="6">The sequence shown here is derived from an EMBL/GenBank/DDBJ whole genome shotgun (WGS) entry which is preliminary data.</text>
</comment>
<dbReference type="EMBL" id="ADKM02000075">
    <property type="protein sequence ID" value="EGC03119.1"/>
    <property type="molecule type" value="Genomic_DNA"/>
</dbReference>
<dbReference type="InterPro" id="IPR003593">
    <property type="entry name" value="AAA+_ATPase"/>
</dbReference>